<dbReference type="RefSeq" id="XP_020067141.1">
    <property type="nucleotide sequence ID" value="XM_020206250.1"/>
</dbReference>
<reference evidence="2" key="1">
    <citation type="submission" date="2016-05" db="EMBL/GenBank/DDBJ databases">
        <title>Comparative genomics of biotechnologically important yeasts.</title>
        <authorList>
            <consortium name="DOE Joint Genome Institute"/>
            <person name="Riley R."/>
            <person name="Haridas S."/>
            <person name="Wolfe K.H."/>
            <person name="Lopes M.R."/>
            <person name="Hittinger C.T."/>
            <person name="Goker M."/>
            <person name="Salamov A."/>
            <person name="Wisecaver J."/>
            <person name="Long T.M."/>
            <person name="Aerts A.L."/>
            <person name="Barry K."/>
            <person name="Choi C."/>
            <person name="Clum A."/>
            <person name="Coughlan A.Y."/>
            <person name="Deshpande S."/>
            <person name="Douglass A.P."/>
            <person name="Hanson S.J."/>
            <person name="Klenk H.-P."/>
            <person name="Labutti K."/>
            <person name="Lapidus A."/>
            <person name="Lindquist E."/>
            <person name="Lipzen A."/>
            <person name="Meier-Kolthoff J.P."/>
            <person name="Ohm R.A."/>
            <person name="Otillar R.P."/>
            <person name="Pangilinan J."/>
            <person name="Peng Y."/>
            <person name="Rokas A."/>
            <person name="Rosa C.A."/>
            <person name="Scheuner C."/>
            <person name="Sibirny A.A."/>
            <person name="Slot J.C."/>
            <person name="Stielow J.B."/>
            <person name="Sun H."/>
            <person name="Kurtzman C.P."/>
            <person name="Blackwell M."/>
            <person name="Grigoriev I.V."/>
            <person name="Jeffries T.W."/>
        </authorList>
    </citation>
    <scope>NUCLEOTIDE SEQUENCE [LARGE SCALE GENOMIC DNA]</scope>
    <source>
        <strain evidence="2">NRRL Y-17324</strain>
    </source>
</reference>
<dbReference type="AlphaFoldDB" id="A0A1E4SR83"/>
<proteinExistence type="predicted"/>
<organism evidence="1 2">
    <name type="scientific">Suhomyces tanzawaensis NRRL Y-17324</name>
    <dbReference type="NCBI Taxonomy" id="984487"/>
    <lineage>
        <taxon>Eukaryota</taxon>
        <taxon>Fungi</taxon>
        <taxon>Dikarya</taxon>
        <taxon>Ascomycota</taxon>
        <taxon>Saccharomycotina</taxon>
        <taxon>Pichiomycetes</taxon>
        <taxon>Debaryomycetaceae</taxon>
        <taxon>Suhomyces</taxon>
    </lineage>
</organism>
<evidence type="ECO:0000313" key="2">
    <source>
        <dbReference type="Proteomes" id="UP000094285"/>
    </source>
</evidence>
<dbReference type="Proteomes" id="UP000094285">
    <property type="component" value="Unassembled WGS sequence"/>
</dbReference>
<dbReference type="OrthoDB" id="10369317at2759"/>
<name>A0A1E4SR83_9ASCO</name>
<sequence length="52" mass="6161">MVLWSSWLWHLLNTQNVPSSILGRIIFLAAKRHFFYTDRLCFSICECLKSSK</sequence>
<keyword evidence="2" id="KW-1185">Reference proteome</keyword>
<gene>
    <name evidence="1" type="ORF">CANTADRAFT_132192</name>
</gene>
<evidence type="ECO:0000313" key="1">
    <source>
        <dbReference type="EMBL" id="ODV82019.1"/>
    </source>
</evidence>
<protein>
    <submittedName>
        <fullName evidence="1">Uncharacterized protein</fullName>
    </submittedName>
</protein>
<accession>A0A1E4SR83</accession>
<dbReference type="GeneID" id="30980387"/>
<dbReference type="EMBL" id="KV453909">
    <property type="protein sequence ID" value="ODV82019.1"/>
    <property type="molecule type" value="Genomic_DNA"/>
</dbReference>